<dbReference type="InterPro" id="IPR007412">
    <property type="entry name" value="FlgM"/>
</dbReference>
<comment type="similarity">
    <text evidence="1">Belongs to the FlgM family.</text>
</comment>
<name>A0A4R2THQ0_9FIRM</name>
<evidence type="ECO:0000256" key="5">
    <source>
        <dbReference type="ARBA" id="ARBA00023015"/>
    </source>
</evidence>
<evidence type="ECO:0000256" key="2">
    <source>
        <dbReference type="ARBA" id="ARBA00017823"/>
    </source>
</evidence>
<dbReference type="InterPro" id="IPR035890">
    <property type="entry name" value="Anti-sigma-28_factor_FlgM_sf"/>
</dbReference>
<evidence type="ECO:0000256" key="6">
    <source>
        <dbReference type="ARBA" id="ARBA00023163"/>
    </source>
</evidence>
<evidence type="ECO:0000313" key="8">
    <source>
        <dbReference type="EMBL" id="TCQ02731.1"/>
    </source>
</evidence>
<dbReference type="InterPro" id="IPR031316">
    <property type="entry name" value="FlgM_C"/>
</dbReference>
<keyword evidence="4" id="KW-1005">Bacterial flagellum biogenesis</keyword>
<dbReference type="Proteomes" id="UP000295504">
    <property type="component" value="Unassembled WGS sequence"/>
</dbReference>
<comment type="caution">
    <text evidence="8">The sequence shown here is derived from an EMBL/GenBank/DDBJ whole genome shotgun (WGS) entry which is preliminary data.</text>
</comment>
<dbReference type="GO" id="GO:0044781">
    <property type="term" value="P:bacterial-type flagellum organization"/>
    <property type="evidence" value="ECO:0007669"/>
    <property type="project" value="UniProtKB-KW"/>
</dbReference>
<evidence type="ECO:0000256" key="3">
    <source>
        <dbReference type="ARBA" id="ARBA00022491"/>
    </source>
</evidence>
<organism evidence="8 9">
    <name type="scientific">Serpentinicella alkaliphila</name>
    <dbReference type="NCBI Taxonomy" id="1734049"/>
    <lineage>
        <taxon>Bacteria</taxon>
        <taxon>Bacillati</taxon>
        <taxon>Bacillota</taxon>
        <taxon>Clostridia</taxon>
        <taxon>Peptostreptococcales</taxon>
        <taxon>Natronincolaceae</taxon>
        <taxon>Serpentinicella</taxon>
    </lineage>
</organism>
<gene>
    <name evidence="8" type="ORF">EDD79_101311</name>
</gene>
<dbReference type="Pfam" id="PF04316">
    <property type="entry name" value="FlgM"/>
    <property type="match status" value="1"/>
</dbReference>
<protein>
    <recommendedName>
        <fullName evidence="2">Negative regulator of flagellin synthesis</fullName>
    </recommendedName>
</protein>
<sequence length="97" mass="11211">MKIFNNPNVQKVMNIYNKSNSKSVEKTESTKLAKDRIEISEKAKEYQVALKAFKQLPEVREEKVKELREKIQSGNYQVSGKEIADKIIEGLIIDKKI</sequence>
<evidence type="ECO:0000256" key="1">
    <source>
        <dbReference type="ARBA" id="ARBA00005322"/>
    </source>
</evidence>
<dbReference type="EMBL" id="SLYC01000013">
    <property type="protein sequence ID" value="TCQ02731.1"/>
    <property type="molecule type" value="Genomic_DNA"/>
</dbReference>
<proteinExistence type="inferred from homology"/>
<feature type="domain" description="Anti-sigma-28 factor FlgM C-terminal" evidence="7">
    <location>
        <begin position="35"/>
        <end position="89"/>
    </location>
</feature>
<reference evidence="8 9" key="1">
    <citation type="submission" date="2019-03" db="EMBL/GenBank/DDBJ databases">
        <title>Genomic Encyclopedia of Type Strains, Phase IV (KMG-IV): sequencing the most valuable type-strain genomes for metagenomic binning, comparative biology and taxonomic classification.</title>
        <authorList>
            <person name="Goeker M."/>
        </authorList>
    </citation>
    <scope>NUCLEOTIDE SEQUENCE [LARGE SCALE GENOMIC DNA]</scope>
    <source>
        <strain evidence="8 9">DSM 100013</strain>
    </source>
</reference>
<keyword evidence="6" id="KW-0804">Transcription</keyword>
<dbReference type="Gene3D" id="6.10.140.30">
    <property type="entry name" value="Anti-sigma-28 factor FlgM"/>
    <property type="match status" value="1"/>
</dbReference>
<dbReference type="SUPFAM" id="SSF101498">
    <property type="entry name" value="Anti-sigma factor FlgM"/>
    <property type="match status" value="1"/>
</dbReference>
<evidence type="ECO:0000313" key="9">
    <source>
        <dbReference type="Proteomes" id="UP000295504"/>
    </source>
</evidence>
<keyword evidence="3" id="KW-0678">Repressor</keyword>
<accession>A0A4R2THQ0</accession>
<dbReference type="GO" id="GO:0045892">
    <property type="term" value="P:negative regulation of DNA-templated transcription"/>
    <property type="evidence" value="ECO:0007669"/>
    <property type="project" value="InterPro"/>
</dbReference>
<keyword evidence="5" id="KW-0805">Transcription regulation</keyword>
<dbReference type="RefSeq" id="WP_132848265.1">
    <property type="nucleotide sequence ID" value="NZ_CP058648.1"/>
</dbReference>
<evidence type="ECO:0000256" key="4">
    <source>
        <dbReference type="ARBA" id="ARBA00022795"/>
    </source>
</evidence>
<keyword evidence="9" id="KW-1185">Reference proteome</keyword>
<evidence type="ECO:0000259" key="7">
    <source>
        <dbReference type="Pfam" id="PF04316"/>
    </source>
</evidence>
<dbReference type="NCBIfam" id="TIGR03824">
    <property type="entry name" value="FlgM_jcvi"/>
    <property type="match status" value="1"/>
</dbReference>
<dbReference type="OrthoDB" id="2112849at2"/>
<dbReference type="AlphaFoldDB" id="A0A4R2THQ0"/>